<organism evidence="1 2">
    <name type="scientific">Oceanisphaera avium</name>
    <dbReference type="NCBI Taxonomy" id="1903694"/>
    <lineage>
        <taxon>Bacteria</taxon>
        <taxon>Pseudomonadati</taxon>
        <taxon>Pseudomonadota</taxon>
        <taxon>Gammaproteobacteria</taxon>
        <taxon>Aeromonadales</taxon>
        <taxon>Aeromonadaceae</taxon>
        <taxon>Oceanisphaera</taxon>
    </lineage>
</organism>
<evidence type="ECO:0008006" key="3">
    <source>
        <dbReference type="Google" id="ProtNLM"/>
    </source>
</evidence>
<dbReference type="Pfam" id="PF11948">
    <property type="entry name" value="DUF3465"/>
    <property type="match status" value="1"/>
</dbReference>
<evidence type="ECO:0000313" key="1">
    <source>
        <dbReference type="EMBL" id="ART81181.1"/>
    </source>
</evidence>
<evidence type="ECO:0000313" key="2">
    <source>
        <dbReference type="Proteomes" id="UP000243793"/>
    </source>
</evidence>
<protein>
    <recommendedName>
        <fullName evidence="3">DUF3465 domain-containing protein</fullName>
    </recommendedName>
</protein>
<sequence length="127" mass="14457">MFGSQAAVSRSHEWGATHTNTQFSHYNKTHHKQQITGSGQVIKLLADDNKGSRHQRFILRLAQGQTLLVAHNIDLAPYLTELRLGDTVAFCGEYIWNKKGGVLHWTHHDPQARRAGGWLKHQGRIYH</sequence>
<dbReference type="AlphaFoldDB" id="A0A1Y0D0R0"/>
<name>A0A1Y0D0R0_9GAMM</name>
<accession>A0A1Y0D0R0</accession>
<gene>
    <name evidence="1" type="ORF">CBP12_10710</name>
</gene>
<proteinExistence type="predicted"/>
<dbReference type="EMBL" id="CP021376">
    <property type="protein sequence ID" value="ART81181.1"/>
    <property type="molecule type" value="Genomic_DNA"/>
</dbReference>
<dbReference type="KEGG" id="ocm:CBP12_10710"/>
<reference evidence="2" key="1">
    <citation type="submission" date="2017-05" db="EMBL/GenBank/DDBJ databases">
        <authorList>
            <person name="Sung H."/>
        </authorList>
    </citation>
    <scope>NUCLEOTIDE SEQUENCE [LARGE SCALE GENOMIC DNA]</scope>
    <source>
        <strain evidence="2">AMac2203</strain>
    </source>
</reference>
<dbReference type="Proteomes" id="UP000243793">
    <property type="component" value="Chromosome"/>
</dbReference>
<keyword evidence="2" id="KW-1185">Reference proteome</keyword>
<dbReference type="InterPro" id="IPR021856">
    <property type="entry name" value="DUF3465"/>
</dbReference>